<protein>
    <submittedName>
        <fullName evidence="1">Uncharacterized protein</fullName>
    </submittedName>
</protein>
<evidence type="ECO:0000313" key="1">
    <source>
        <dbReference type="EMBL" id="MBB5917322.1"/>
    </source>
</evidence>
<proteinExistence type="predicted"/>
<organism evidence="1 2">
    <name type="scientific">Nocardia transvalensis</name>
    <dbReference type="NCBI Taxonomy" id="37333"/>
    <lineage>
        <taxon>Bacteria</taxon>
        <taxon>Bacillati</taxon>
        <taxon>Actinomycetota</taxon>
        <taxon>Actinomycetes</taxon>
        <taxon>Mycobacteriales</taxon>
        <taxon>Nocardiaceae</taxon>
        <taxon>Nocardia</taxon>
    </lineage>
</organism>
<reference evidence="1 2" key="1">
    <citation type="submission" date="2020-08" db="EMBL/GenBank/DDBJ databases">
        <title>Sequencing the genomes of 1000 actinobacteria strains.</title>
        <authorList>
            <person name="Klenk H.-P."/>
        </authorList>
    </citation>
    <scope>NUCLEOTIDE SEQUENCE [LARGE SCALE GENOMIC DNA]</scope>
    <source>
        <strain evidence="1 2">DSM 43582</strain>
    </source>
</reference>
<dbReference type="RefSeq" id="WP_218003586.1">
    <property type="nucleotide sequence ID" value="NZ_JACHIT010000002.1"/>
</dbReference>
<comment type="caution">
    <text evidence="1">The sequence shown here is derived from an EMBL/GenBank/DDBJ whole genome shotgun (WGS) entry which is preliminary data.</text>
</comment>
<keyword evidence="2" id="KW-1185">Reference proteome</keyword>
<dbReference type="Proteomes" id="UP000540412">
    <property type="component" value="Unassembled WGS sequence"/>
</dbReference>
<sequence>MELTTSDSGSWRIGTDAETAWIADDTSVGLTITSAIPPVFDRYATIVVPEDDDAAWEALDRALVSILRAESANQPWWLGYLDNGADDIVFPEAPRVALYAGWPYVLVEAGPEQALTWRRLTWRQRRSLPDLIFPSDRCWLVSRLLDDDWICVGGSTGLVHTLLRHPDLETRRVELGQDATPPGHIAM</sequence>
<dbReference type="AlphaFoldDB" id="A0A7W9PJR5"/>
<gene>
    <name evidence="1" type="ORF">BJY24_006234</name>
</gene>
<name>A0A7W9PJR5_9NOCA</name>
<dbReference type="EMBL" id="JACHIT010000002">
    <property type="protein sequence ID" value="MBB5917322.1"/>
    <property type="molecule type" value="Genomic_DNA"/>
</dbReference>
<evidence type="ECO:0000313" key="2">
    <source>
        <dbReference type="Proteomes" id="UP000540412"/>
    </source>
</evidence>
<accession>A0A7W9PJR5</accession>